<dbReference type="GO" id="GO:0016757">
    <property type="term" value="F:glycosyltransferase activity"/>
    <property type="evidence" value="ECO:0007669"/>
    <property type="project" value="UniProtKB-KW"/>
</dbReference>
<evidence type="ECO:0000259" key="1">
    <source>
        <dbReference type="Pfam" id="PF00535"/>
    </source>
</evidence>
<dbReference type="SUPFAM" id="SSF53448">
    <property type="entry name" value="Nucleotide-diphospho-sugar transferases"/>
    <property type="match status" value="1"/>
</dbReference>
<dbReference type="Pfam" id="PF00535">
    <property type="entry name" value="Glycos_transf_2"/>
    <property type="match status" value="1"/>
</dbReference>
<dbReference type="Proteomes" id="UP001238334">
    <property type="component" value="Chromosome"/>
</dbReference>
<protein>
    <submittedName>
        <fullName evidence="2">Glycosyltransferase</fullName>
        <ecNumber evidence="2">2.4.-.-</ecNumber>
    </submittedName>
</protein>
<dbReference type="InterPro" id="IPR029044">
    <property type="entry name" value="Nucleotide-diphossugar_trans"/>
</dbReference>
<name>A0A9Y2L3N3_9RHOB</name>
<gene>
    <name evidence="2" type="ORF">QPJ95_05150</name>
</gene>
<organism evidence="2 3">
    <name type="scientific">Parasedimentitalea psychrophila</name>
    <dbReference type="NCBI Taxonomy" id="2997337"/>
    <lineage>
        <taxon>Bacteria</taxon>
        <taxon>Pseudomonadati</taxon>
        <taxon>Pseudomonadota</taxon>
        <taxon>Alphaproteobacteria</taxon>
        <taxon>Rhodobacterales</taxon>
        <taxon>Paracoccaceae</taxon>
        <taxon>Parasedimentitalea</taxon>
    </lineage>
</organism>
<sequence>MLSTIIVSPRERFSSLPESLQSLFLTIPKDQPVIVVEGATPPDIRAELEELRKRRPFTLVSLPYPVTPNEARNRGVKLAKTAYVVFCDNDIAYEAGWLSALEKTAVAEQADAVAPLIFIGPSTPKRIHHAGGSLIAEKSSSSVVLKEKHRLMNQDWPEVKDRIDELAPVSNEVCEFHCAMVKRSFLQAVGGLDERLITREQMDFALQAKAHNGRVVFSRAAHVTYRALDPIARLDDLHYFLFRWSDEKVVQSLNAFEKNWSVSSERDRVRFGWTRRHRRSAVASYHKNISKVLGSKLTGRILLPMEERRAKSHFRKSLAQHEAAPKTEPRTTIVAEELFDFKV</sequence>
<dbReference type="EC" id="2.4.-.-" evidence="2"/>
<reference evidence="2 3" key="1">
    <citation type="submission" date="2023-06" db="EMBL/GenBank/DDBJ databases">
        <title>Parasedimentitalea psychrophila sp. nov., a psychrophilic bacterium isolated from deep-sea sediment.</title>
        <authorList>
            <person name="Li A."/>
        </authorList>
    </citation>
    <scope>NUCLEOTIDE SEQUENCE [LARGE SCALE GENOMIC DNA]</scope>
    <source>
        <strain evidence="2 3">QS115</strain>
    </source>
</reference>
<dbReference type="Gene3D" id="3.90.550.10">
    <property type="entry name" value="Spore Coat Polysaccharide Biosynthesis Protein SpsA, Chain A"/>
    <property type="match status" value="1"/>
</dbReference>
<evidence type="ECO:0000313" key="3">
    <source>
        <dbReference type="Proteomes" id="UP001238334"/>
    </source>
</evidence>
<dbReference type="PANTHER" id="PTHR43179">
    <property type="entry name" value="RHAMNOSYLTRANSFERASE WBBL"/>
    <property type="match status" value="1"/>
</dbReference>
<dbReference type="KEGG" id="ppso:QPJ95_05150"/>
<dbReference type="EMBL" id="CP127247">
    <property type="protein sequence ID" value="WIY26314.1"/>
    <property type="molecule type" value="Genomic_DNA"/>
</dbReference>
<dbReference type="PANTHER" id="PTHR43179:SF7">
    <property type="entry name" value="RHAMNOSYLTRANSFERASE WBBL"/>
    <property type="match status" value="1"/>
</dbReference>
<dbReference type="InterPro" id="IPR001173">
    <property type="entry name" value="Glyco_trans_2-like"/>
</dbReference>
<dbReference type="RefSeq" id="WP_270918575.1">
    <property type="nucleotide sequence ID" value="NZ_CP127247.1"/>
</dbReference>
<evidence type="ECO:0000313" key="2">
    <source>
        <dbReference type="EMBL" id="WIY26314.1"/>
    </source>
</evidence>
<keyword evidence="2" id="KW-0808">Transferase</keyword>
<dbReference type="AlphaFoldDB" id="A0A9Y2L3N3"/>
<keyword evidence="3" id="KW-1185">Reference proteome</keyword>
<proteinExistence type="predicted"/>
<accession>A0A9Y2L3N3</accession>
<feature type="domain" description="Glycosyltransferase 2-like" evidence="1">
    <location>
        <begin position="5"/>
        <end position="174"/>
    </location>
</feature>
<keyword evidence="2" id="KW-0328">Glycosyltransferase</keyword>